<dbReference type="Proteomes" id="UP001157134">
    <property type="component" value="Unassembled WGS sequence"/>
</dbReference>
<feature type="domain" description="Methyl-accepting transducer" evidence="5">
    <location>
        <begin position="241"/>
        <end position="477"/>
    </location>
</feature>
<comment type="subcellular location">
    <subcellularLocation>
        <location evidence="1">Membrane</location>
    </subcellularLocation>
</comment>
<sequence length="512" mass="55849">MTHTTNNEIVFPQNEQLVSTTDVYGTITYANDVFCRVAGYQPEELVGQPHNILRHPDMPKAAFADLWTKLKRGNSWRGLVKNRCKNGDFYWVDAYVTPLYEGSDIVGYQSVRCRPTDQQKKDAQALYDAVNAGKSVNEYSLNYGLKYGLTAISALIFAAITFVMTSSVLASLLPVIFAVILFVIFNQELIGVPQYAQELKTTIDSPSRWLFSGYGLKALLTYREHLSFAKIRTVLGRAQDAGHNLADVSHQLAASAEQSLAGLVDENSQLNELACAIEQMSNSISEVSSHSNIVFENVGNVQGICSTTKDSINDNKVTISSLADEVDQAANVAESLVSDADQIATIMAEIEGIADQTNLLALNAAIEAARAGEQGRGFAVVADEVRTLASRTQSATEQIQISVRELQSTISHWSKTMQQSKDNVDACNEESTKATIAMDEVIKLVDQVNKIAQEVSSSTDEQASVATSINARVNNIAEISQQNKEIAMSVNENGKAVSKSVEDIEHLSATFR</sequence>
<evidence type="ECO:0000313" key="8">
    <source>
        <dbReference type="Proteomes" id="UP001157134"/>
    </source>
</evidence>
<dbReference type="EMBL" id="BSSV01000001">
    <property type="protein sequence ID" value="GLX83808.1"/>
    <property type="molecule type" value="Genomic_DNA"/>
</dbReference>
<evidence type="ECO:0000256" key="2">
    <source>
        <dbReference type="ARBA" id="ARBA00023224"/>
    </source>
</evidence>
<organism evidence="7 8">
    <name type="scientific">Thalassotalea loyana</name>
    <dbReference type="NCBI Taxonomy" id="280483"/>
    <lineage>
        <taxon>Bacteria</taxon>
        <taxon>Pseudomonadati</taxon>
        <taxon>Pseudomonadota</taxon>
        <taxon>Gammaproteobacteria</taxon>
        <taxon>Alteromonadales</taxon>
        <taxon>Colwelliaceae</taxon>
        <taxon>Thalassotalea</taxon>
    </lineage>
</organism>
<dbReference type="NCBIfam" id="TIGR00229">
    <property type="entry name" value="sensory_box"/>
    <property type="match status" value="1"/>
</dbReference>
<dbReference type="CDD" id="cd00130">
    <property type="entry name" value="PAS"/>
    <property type="match status" value="1"/>
</dbReference>
<feature type="transmembrane region" description="Helical" evidence="4">
    <location>
        <begin position="155"/>
        <end position="185"/>
    </location>
</feature>
<dbReference type="PROSITE" id="PS50111">
    <property type="entry name" value="CHEMOTAXIS_TRANSDUC_2"/>
    <property type="match status" value="1"/>
</dbReference>
<dbReference type="InterPro" id="IPR035965">
    <property type="entry name" value="PAS-like_dom_sf"/>
</dbReference>
<comment type="caution">
    <text evidence="7">The sequence shown here is derived from an EMBL/GenBank/DDBJ whole genome shotgun (WGS) entry which is preliminary data.</text>
</comment>
<evidence type="ECO:0000256" key="4">
    <source>
        <dbReference type="SAM" id="Phobius"/>
    </source>
</evidence>
<proteinExistence type="predicted"/>
<evidence type="ECO:0000259" key="5">
    <source>
        <dbReference type="PROSITE" id="PS50111"/>
    </source>
</evidence>
<dbReference type="Pfam" id="PF08447">
    <property type="entry name" value="PAS_3"/>
    <property type="match status" value="1"/>
</dbReference>
<name>A0ABQ6H6N7_9GAMM</name>
<dbReference type="Pfam" id="PF00015">
    <property type="entry name" value="MCPsignal"/>
    <property type="match status" value="1"/>
</dbReference>
<evidence type="ECO:0000256" key="3">
    <source>
        <dbReference type="PROSITE-ProRule" id="PRU00284"/>
    </source>
</evidence>
<protein>
    <submittedName>
        <fullName evidence="7">Methyl-accepting chemotaxis protein</fullName>
    </submittedName>
</protein>
<gene>
    <name evidence="7" type="ORF">tloyanaT_00600</name>
</gene>
<dbReference type="PANTHER" id="PTHR32089">
    <property type="entry name" value="METHYL-ACCEPTING CHEMOTAXIS PROTEIN MCPB"/>
    <property type="match status" value="1"/>
</dbReference>
<keyword evidence="4" id="KW-1133">Transmembrane helix</keyword>
<dbReference type="PANTHER" id="PTHR32089:SF52">
    <property type="entry name" value="CHEMOTAXIS SIGNAL TRANSDUCTION SYSTEM METHYL ACCEPTING SENSORY TRANSDUCER WITH PAS SENSORY DOMAIN"/>
    <property type="match status" value="1"/>
</dbReference>
<dbReference type="SUPFAM" id="SSF55785">
    <property type="entry name" value="PYP-like sensor domain (PAS domain)"/>
    <property type="match status" value="1"/>
</dbReference>
<dbReference type="InterPro" id="IPR013655">
    <property type="entry name" value="PAS_fold_3"/>
</dbReference>
<dbReference type="PROSITE" id="PS50112">
    <property type="entry name" value="PAS"/>
    <property type="match status" value="1"/>
</dbReference>
<dbReference type="SMART" id="SM00283">
    <property type="entry name" value="MA"/>
    <property type="match status" value="1"/>
</dbReference>
<evidence type="ECO:0000256" key="1">
    <source>
        <dbReference type="ARBA" id="ARBA00004370"/>
    </source>
</evidence>
<evidence type="ECO:0000259" key="6">
    <source>
        <dbReference type="PROSITE" id="PS50112"/>
    </source>
</evidence>
<reference evidence="7 8" key="1">
    <citation type="submission" date="2023-03" db="EMBL/GenBank/DDBJ databases">
        <title>Thalassotalea loyana LMG 22536T draft genome sequence.</title>
        <authorList>
            <person name="Sawabe T."/>
        </authorList>
    </citation>
    <scope>NUCLEOTIDE SEQUENCE [LARGE SCALE GENOMIC DNA]</scope>
    <source>
        <strain evidence="7 8">LMG 22536</strain>
    </source>
</reference>
<keyword evidence="8" id="KW-1185">Reference proteome</keyword>
<accession>A0ABQ6H6N7</accession>
<keyword evidence="2 3" id="KW-0807">Transducer</keyword>
<dbReference type="CDD" id="cd11386">
    <property type="entry name" value="MCP_signal"/>
    <property type="match status" value="1"/>
</dbReference>
<keyword evidence="4" id="KW-0472">Membrane</keyword>
<dbReference type="Gene3D" id="1.10.287.950">
    <property type="entry name" value="Methyl-accepting chemotaxis protein"/>
    <property type="match status" value="1"/>
</dbReference>
<dbReference type="InterPro" id="IPR000014">
    <property type="entry name" value="PAS"/>
</dbReference>
<feature type="domain" description="PAS" evidence="6">
    <location>
        <begin position="22"/>
        <end position="57"/>
    </location>
</feature>
<evidence type="ECO:0000313" key="7">
    <source>
        <dbReference type="EMBL" id="GLX83808.1"/>
    </source>
</evidence>
<dbReference type="RefSeq" id="WP_284295338.1">
    <property type="nucleotide sequence ID" value="NZ_BSSV01000001.1"/>
</dbReference>
<dbReference type="InterPro" id="IPR004089">
    <property type="entry name" value="MCPsignal_dom"/>
</dbReference>
<dbReference type="Gene3D" id="3.30.450.20">
    <property type="entry name" value="PAS domain"/>
    <property type="match status" value="1"/>
</dbReference>
<dbReference type="SUPFAM" id="SSF58104">
    <property type="entry name" value="Methyl-accepting chemotaxis protein (MCP) signaling domain"/>
    <property type="match status" value="1"/>
</dbReference>
<keyword evidence="4" id="KW-0812">Transmembrane</keyword>